<dbReference type="EMBL" id="MT143988">
    <property type="protein sequence ID" value="QJA45263.1"/>
    <property type="molecule type" value="Genomic_DNA"/>
</dbReference>
<gene>
    <name evidence="1" type="ORF">TM448A00204_0008</name>
    <name evidence="2" type="ORF">TM448B00128_0038</name>
</gene>
<evidence type="ECO:0000313" key="1">
    <source>
        <dbReference type="EMBL" id="QJA45263.1"/>
    </source>
</evidence>
<evidence type="ECO:0000313" key="2">
    <source>
        <dbReference type="EMBL" id="QJH93663.1"/>
    </source>
</evidence>
<proteinExistence type="predicted"/>
<dbReference type="EMBL" id="MT144590">
    <property type="protein sequence ID" value="QJH93663.1"/>
    <property type="molecule type" value="Genomic_DNA"/>
</dbReference>
<sequence>MPRFTRSMERRLGELEREYGVEPQEREEEGGFFGSRGFVGNVQDYYKTDSWGDWWRGLFKRQQEEKERYTVYPEWGEGNIRTLREIMRER</sequence>
<organism evidence="1">
    <name type="scientific">viral metagenome</name>
    <dbReference type="NCBI Taxonomy" id="1070528"/>
    <lineage>
        <taxon>unclassified sequences</taxon>
        <taxon>metagenomes</taxon>
        <taxon>organismal metagenomes</taxon>
    </lineage>
</organism>
<reference evidence="1" key="1">
    <citation type="submission" date="2020-03" db="EMBL/GenBank/DDBJ databases">
        <title>The deep terrestrial virosphere.</title>
        <authorList>
            <person name="Holmfeldt K."/>
            <person name="Nilsson E."/>
            <person name="Simone D."/>
            <person name="Lopez-Fernandez M."/>
            <person name="Wu X."/>
            <person name="de Brujin I."/>
            <person name="Lundin D."/>
            <person name="Andersson A."/>
            <person name="Bertilsson S."/>
            <person name="Dopson M."/>
        </authorList>
    </citation>
    <scope>NUCLEOTIDE SEQUENCE</scope>
    <source>
        <strain evidence="1">TM448A00204</strain>
        <strain evidence="2">TM448B00128</strain>
    </source>
</reference>
<name>A0A6H1ZBI1_9ZZZZ</name>
<protein>
    <submittedName>
        <fullName evidence="1">Uncharacterized protein</fullName>
    </submittedName>
</protein>
<accession>A0A6H1ZBI1</accession>
<dbReference type="AlphaFoldDB" id="A0A6H1ZBI1"/>